<dbReference type="InterPro" id="IPR009057">
    <property type="entry name" value="Homeodomain-like_sf"/>
</dbReference>
<reference evidence="1 2" key="1">
    <citation type="submission" date="2016-10" db="EMBL/GenBank/DDBJ databases">
        <title>Genome of airborne Acinetobacter sp. 5-2Ac02 in the hospital environment: Species near to Acinetobacter towneri.</title>
        <authorList>
            <person name="Barbosa B."/>
            <person name="Fernandez-Garcia L."/>
            <person name="Gato E."/>
            <person name="Leao R."/>
            <person name="Albano R."/>
            <person name="Fernandez B."/>
            <person name="Fernandez-Cuenca F."/>
            <person name="Marques E."/>
            <person name="Tomas M."/>
        </authorList>
    </citation>
    <scope>NUCLEOTIDE SEQUENCE [LARGE SCALE GENOMIC DNA]</scope>
    <source>
        <strain evidence="1 2">5-2Ac02</strain>
    </source>
</reference>
<accession>A0A1E8E2Q5</accession>
<name>A0A1E8E2Q5_9GAMM</name>
<evidence type="ECO:0000313" key="1">
    <source>
        <dbReference type="EMBL" id="OFE43951.1"/>
    </source>
</evidence>
<evidence type="ECO:0000313" key="2">
    <source>
        <dbReference type="Proteomes" id="UP000186931"/>
    </source>
</evidence>
<dbReference type="Gene3D" id="1.10.10.10">
    <property type="entry name" value="Winged helix-like DNA-binding domain superfamily/Winged helix DNA-binding domain"/>
    <property type="match status" value="1"/>
</dbReference>
<comment type="caution">
    <text evidence="1">The sequence shown here is derived from an EMBL/GenBank/DDBJ whole genome shotgun (WGS) entry which is preliminary data.</text>
</comment>
<dbReference type="EMBL" id="MKQS01000007">
    <property type="protein sequence ID" value="OFE43951.1"/>
    <property type="molecule type" value="Genomic_DNA"/>
</dbReference>
<gene>
    <name evidence="1" type="ORF">BJN41_04350</name>
</gene>
<dbReference type="InterPro" id="IPR036388">
    <property type="entry name" value="WH-like_DNA-bd_sf"/>
</dbReference>
<dbReference type="STRING" id="202956.BJN41_04350"/>
<sequence>MEHAREQRVKRTQRDYSFAFKMMVVHEVEKGQITYKQAQAKYGIQGRSTVLVWLRKHGQQDWTSNMPTSSKRQLTPQQRIRQLEKQLAAEKLKTEFIQDVIYHIDKECGTDLGKKYTEHVSKIGKAKED</sequence>
<proteinExistence type="predicted"/>
<dbReference type="SUPFAM" id="SSF46689">
    <property type="entry name" value="Homeodomain-like"/>
    <property type="match status" value="1"/>
</dbReference>
<dbReference type="AlphaFoldDB" id="A0A1E8E2Q5"/>
<organism evidence="1 2">
    <name type="scientific">Acinetobacter towneri</name>
    <dbReference type="NCBI Taxonomy" id="202956"/>
    <lineage>
        <taxon>Bacteria</taxon>
        <taxon>Pseudomonadati</taxon>
        <taxon>Pseudomonadota</taxon>
        <taxon>Gammaproteobacteria</taxon>
        <taxon>Moraxellales</taxon>
        <taxon>Moraxellaceae</taxon>
        <taxon>Acinetobacter</taxon>
    </lineage>
</organism>
<protein>
    <submittedName>
        <fullName evidence="1">Transposase</fullName>
    </submittedName>
</protein>
<dbReference type="Proteomes" id="UP000186931">
    <property type="component" value="Unassembled WGS sequence"/>
</dbReference>